<dbReference type="Pfam" id="PF00691">
    <property type="entry name" value="OmpA"/>
    <property type="match status" value="1"/>
</dbReference>
<dbReference type="STRING" id="404380.Gbem_3751"/>
<keyword evidence="12" id="KW-1185">Reference proteome</keyword>
<dbReference type="KEGG" id="gbm:Gbem_3751"/>
<comment type="similarity">
    <text evidence="2">Belongs to the MotB family.</text>
</comment>
<dbReference type="CDD" id="cd07185">
    <property type="entry name" value="OmpA_C-like"/>
    <property type="match status" value="1"/>
</dbReference>
<dbReference type="PANTHER" id="PTHR30329:SF21">
    <property type="entry name" value="LIPOPROTEIN YIAD-RELATED"/>
    <property type="match status" value="1"/>
</dbReference>
<reference evidence="11 12" key="1">
    <citation type="submission" date="2008-07" db="EMBL/GenBank/DDBJ databases">
        <title>Complete sequence of Geobacter bemidjiensis BEM.</title>
        <authorList>
            <consortium name="US DOE Joint Genome Institute"/>
            <person name="Lucas S."/>
            <person name="Copeland A."/>
            <person name="Lapidus A."/>
            <person name="Glavina del Rio T."/>
            <person name="Dalin E."/>
            <person name="Tice H."/>
            <person name="Bruce D."/>
            <person name="Goodwin L."/>
            <person name="Pitluck S."/>
            <person name="Kiss H."/>
            <person name="Brettin T."/>
            <person name="Detter J.C."/>
            <person name="Han C."/>
            <person name="Kuske C.R."/>
            <person name="Schmutz J."/>
            <person name="Larimer F."/>
            <person name="Land M."/>
            <person name="Hauser L."/>
            <person name="Kyrpides N."/>
            <person name="Lykidis A."/>
            <person name="Lovley D."/>
            <person name="Richardson P."/>
        </authorList>
    </citation>
    <scope>NUCLEOTIDE SEQUENCE [LARGE SCALE GENOMIC DNA]</scope>
    <source>
        <strain evidence="12">ATCC BAA-1014 / DSM 16622 / JCM 12645 / Bem</strain>
    </source>
</reference>
<evidence type="ECO:0000256" key="3">
    <source>
        <dbReference type="ARBA" id="ARBA00022475"/>
    </source>
</evidence>
<dbReference type="OrthoDB" id="9783110at2"/>
<dbReference type="PANTHER" id="PTHR30329">
    <property type="entry name" value="STATOR ELEMENT OF FLAGELLAR MOTOR COMPLEX"/>
    <property type="match status" value="1"/>
</dbReference>
<protein>
    <submittedName>
        <fullName evidence="11">Flagellar basal body stator protein MotB</fullName>
    </submittedName>
</protein>
<evidence type="ECO:0000313" key="11">
    <source>
        <dbReference type="EMBL" id="ACH40743.1"/>
    </source>
</evidence>
<keyword evidence="3" id="KW-1003">Cell membrane</keyword>
<dbReference type="Proteomes" id="UP000008825">
    <property type="component" value="Chromosome"/>
</dbReference>
<evidence type="ECO:0000259" key="10">
    <source>
        <dbReference type="PROSITE" id="PS51123"/>
    </source>
</evidence>
<name>B5EDW5_CITBB</name>
<dbReference type="EMBL" id="CP001124">
    <property type="protein sequence ID" value="ACH40743.1"/>
    <property type="molecule type" value="Genomic_DNA"/>
</dbReference>
<keyword evidence="5 9" id="KW-1133">Transmembrane helix</keyword>
<dbReference type="PROSITE" id="PS51123">
    <property type="entry name" value="OMPA_2"/>
    <property type="match status" value="1"/>
</dbReference>
<evidence type="ECO:0000313" key="12">
    <source>
        <dbReference type="Proteomes" id="UP000008825"/>
    </source>
</evidence>
<dbReference type="InterPro" id="IPR036737">
    <property type="entry name" value="OmpA-like_sf"/>
</dbReference>
<evidence type="ECO:0000256" key="9">
    <source>
        <dbReference type="SAM" id="Phobius"/>
    </source>
</evidence>
<keyword evidence="11" id="KW-0282">Flagellum</keyword>
<proteinExistence type="inferred from homology"/>
<evidence type="ECO:0000256" key="6">
    <source>
        <dbReference type="ARBA" id="ARBA00023136"/>
    </source>
</evidence>
<keyword evidence="6 7" id="KW-0472">Membrane</keyword>
<keyword evidence="11" id="KW-0969">Cilium</keyword>
<evidence type="ECO:0000256" key="2">
    <source>
        <dbReference type="ARBA" id="ARBA00008914"/>
    </source>
</evidence>
<dbReference type="Pfam" id="PF13677">
    <property type="entry name" value="MotB_plug"/>
    <property type="match status" value="1"/>
</dbReference>
<dbReference type="GO" id="GO:0005886">
    <property type="term" value="C:plasma membrane"/>
    <property type="evidence" value="ECO:0007669"/>
    <property type="project" value="UniProtKB-SubCell"/>
</dbReference>
<dbReference type="eggNOG" id="COG1360">
    <property type="taxonomic scope" value="Bacteria"/>
</dbReference>
<dbReference type="InterPro" id="IPR050330">
    <property type="entry name" value="Bact_OuterMem_StrucFunc"/>
</dbReference>
<feature type="domain" description="OmpA-like" evidence="10">
    <location>
        <begin position="127"/>
        <end position="248"/>
    </location>
</feature>
<dbReference type="AlphaFoldDB" id="B5EDW5"/>
<evidence type="ECO:0000256" key="1">
    <source>
        <dbReference type="ARBA" id="ARBA00004162"/>
    </source>
</evidence>
<dbReference type="InterPro" id="IPR006665">
    <property type="entry name" value="OmpA-like"/>
</dbReference>
<evidence type="ECO:0000256" key="4">
    <source>
        <dbReference type="ARBA" id="ARBA00022692"/>
    </source>
</evidence>
<accession>B5EDW5</accession>
<feature type="region of interest" description="Disordered" evidence="8">
    <location>
        <begin position="224"/>
        <end position="254"/>
    </location>
</feature>
<comment type="subcellular location">
    <subcellularLocation>
        <location evidence="1">Cell membrane</location>
        <topology evidence="1">Single-pass membrane protein</topology>
    </subcellularLocation>
</comment>
<reference evidence="11 12" key="2">
    <citation type="journal article" date="2010" name="BMC Genomics">
        <title>The genome of Geobacter bemidjiensis, exemplar for the subsurface clade of Geobacter species that predominate in Fe(III)-reducing subsurface environments.</title>
        <authorList>
            <person name="Aklujkar M."/>
            <person name="Young N.D."/>
            <person name="Holmes D."/>
            <person name="Chavan M."/>
            <person name="Risso C."/>
            <person name="Kiss H.E."/>
            <person name="Han C.S."/>
            <person name="Land M.L."/>
            <person name="Lovley D.R."/>
        </authorList>
    </citation>
    <scope>NUCLEOTIDE SEQUENCE [LARGE SCALE GENOMIC DNA]</scope>
    <source>
        <strain evidence="12">ATCC BAA-1014 / DSM 16622 / JCM 12645 / Bem</strain>
    </source>
</reference>
<organism evidence="11 12">
    <name type="scientific">Citrifermentans bemidjiense (strain ATCC BAA-1014 / DSM 16622 / JCM 12645 / Bem)</name>
    <name type="common">Geobacter bemidjiensis</name>
    <dbReference type="NCBI Taxonomy" id="404380"/>
    <lineage>
        <taxon>Bacteria</taxon>
        <taxon>Pseudomonadati</taxon>
        <taxon>Thermodesulfobacteriota</taxon>
        <taxon>Desulfuromonadia</taxon>
        <taxon>Geobacterales</taxon>
        <taxon>Geobacteraceae</taxon>
        <taxon>Citrifermentans</taxon>
    </lineage>
</organism>
<feature type="compositionally biased region" description="Basic and acidic residues" evidence="8">
    <location>
        <begin position="231"/>
        <end position="241"/>
    </location>
</feature>
<dbReference type="RefSeq" id="WP_012532179.1">
    <property type="nucleotide sequence ID" value="NC_011146.1"/>
</dbReference>
<feature type="transmembrane region" description="Helical" evidence="9">
    <location>
        <begin position="21"/>
        <end position="38"/>
    </location>
</feature>
<dbReference type="HOGENOM" id="CLU_016890_0_0_7"/>
<dbReference type="SUPFAM" id="SSF103088">
    <property type="entry name" value="OmpA-like"/>
    <property type="match status" value="1"/>
</dbReference>
<evidence type="ECO:0000256" key="5">
    <source>
        <dbReference type="ARBA" id="ARBA00022989"/>
    </source>
</evidence>
<dbReference type="Gene3D" id="3.30.1330.60">
    <property type="entry name" value="OmpA-like domain"/>
    <property type="match status" value="1"/>
</dbReference>
<dbReference type="InterPro" id="IPR025713">
    <property type="entry name" value="MotB-like_N_dom"/>
</dbReference>
<gene>
    <name evidence="11" type="primary">motB</name>
    <name evidence="11" type="ordered locus">Gbem_3751</name>
</gene>
<evidence type="ECO:0000256" key="8">
    <source>
        <dbReference type="SAM" id="MobiDB-lite"/>
    </source>
</evidence>
<sequence>MARKQKGHEKEPNHERWLVSYADFITLLFAVFVTLYAMSQTDKKKAEEVLQSMRESFGYSSTSAGAKPTVIDTGSMSVIPSMHRLTQAPQRGKSRGGEKDFRATKAAIEAYLLKVGAQAKVSVSVTPRGLVVSLKEAGFFDSGSATLKQDSYALLKDVVSSLSSYSNGIRVEGHTDNMPISSASFPSNWELSTARATNVLQYLTKQTDFDPYRISAAGYGEYRPVADNSDAEGRGKNRRVDIVLLSEQSERSEP</sequence>
<evidence type="ECO:0000256" key="7">
    <source>
        <dbReference type="PROSITE-ProRule" id="PRU00473"/>
    </source>
</evidence>
<keyword evidence="11" id="KW-0966">Cell projection</keyword>
<keyword evidence="4 9" id="KW-0812">Transmembrane</keyword>